<gene>
    <name evidence="1" type="ORF">MRB53_030744</name>
</gene>
<comment type="caution">
    <text evidence="1">The sequence shown here is derived from an EMBL/GenBank/DDBJ whole genome shotgun (WGS) entry which is preliminary data.</text>
</comment>
<name>A0ACC2KM40_PERAE</name>
<organism evidence="1 2">
    <name type="scientific">Persea americana</name>
    <name type="common">Avocado</name>
    <dbReference type="NCBI Taxonomy" id="3435"/>
    <lineage>
        <taxon>Eukaryota</taxon>
        <taxon>Viridiplantae</taxon>
        <taxon>Streptophyta</taxon>
        <taxon>Embryophyta</taxon>
        <taxon>Tracheophyta</taxon>
        <taxon>Spermatophyta</taxon>
        <taxon>Magnoliopsida</taxon>
        <taxon>Magnoliidae</taxon>
        <taxon>Laurales</taxon>
        <taxon>Lauraceae</taxon>
        <taxon>Persea</taxon>
    </lineage>
</organism>
<dbReference type="EMBL" id="CM056818">
    <property type="protein sequence ID" value="KAJ8622215.1"/>
    <property type="molecule type" value="Genomic_DNA"/>
</dbReference>
<proteinExistence type="predicted"/>
<dbReference type="Proteomes" id="UP001234297">
    <property type="component" value="Chromosome 10"/>
</dbReference>
<sequence length="600" mass="68183">MASISHSRLYGWEKKVQLESSGLRPETLGVHRQEKCAVRSPLSNKMGHVGNVDVLSLGPSKMVKAQALTSDVATPTPSPEMEVPSLVTEEKEKMLANYVPVYVMLPLDVVSSENELENKEELRAQLKQLRAADVDGVMVDVWWGIIESKGPTQYEWGAYRTLFQMVQECGLKLQAIMSFHQCGGNVGDLVNIPIPKWVREIGKSDPDIFYTNRRGTRNIEYLTIGVDNMPLFGGRTAVELYRDYMKSFKENMADFLEAGLIIDIEVGLGPAGELRYPSYPESQGWKFPGIGEFQCYDKYMKAEFKQAATRAGHPEWEVPDDTGKYNDKPDDTQFFKADGTFLTEKGKFFLTWYSNMLINHGDQILDEANQIFLGYKLKLAAKVSGIHWWYKVPNHAAELTAGYYNLDERDGYRTIARMLSRHYAIMNFTCVEMRDTEQSAEAKSGPEELVQQVLSAGWREDIEVGCENALSRYDRKAYNQILKNARPNGVNRNGPPKLRIGGFTYLRLSDDLLRGKNFRIFKTFVRKMHAEQDYFQDPQNYYHLLVPLARSKPKIPIEVILEATEPLKPFPFDTAADMSVGGDFADLLDNVIEKVGIFFQ</sequence>
<protein>
    <submittedName>
        <fullName evidence="1">Uncharacterized protein</fullName>
    </submittedName>
</protein>
<evidence type="ECO:0000313" key="1">
    <source>
        <dbReference type="EMBL" id="KAJ8622215.1"/>
    </source>
</evidence>
<evidence type="ECO:0000313" key="2">
    <source>
        <dbReference type="Proteomes" id="UP001234297"/>
    </source>
</evidence>
<reference evidence="1 2" key="1">
    <citation type="journal article" date="2022" name="Hortic Res">
        <title>A haplotype resolved chromosomal level avocado genome allows analysis of novel avocado genes.</title>
        <authorList>
            <person name="Nath O."/>
            <person name="Fletcher S.J."/>
            <person name="Hayward A."/>
            <person name="Shaw L.M."/>
            <person name="Masouleh A.K."/>
            <person name="Furtado A."/>
            <person name="Henry R.J."/>
            <person name="Mitter N."/>
        </authorList>
    </citation>
    <scope>NUCLEOTIDE SEQUENCE [LARGE SCALE GENOMIC DNA]</scope>
    <source>
        <strain evidence="2">cv. Hass</strain>
    </source>
</reference>
<accession>A0ACC2KM40</accession>
<keyword evidence="2" id="KW-1185">Reference proteome</keyword>